<organism evidence="1">
    <name type="scientific">Arion vulgaris</name>
    <dbReference type="NCBI Taxonomy" id="1028688"/>
    <lineage>
        <taxon>Eukaryota</taxon>
        <taxon>Metazoa</taxon>
        <taxon>Spiralia</taxon>
        <taxon>Lophotrochozoa</taxon>
        <taxon>Mollusca</taxon>
        <taxon>Gastropoda</taxon>
        <taxon>Heterobranchia</taxon>
        <taxon>Euthyneura</taxon>
        <taxon>Panpulmonata</taxon>
        <taxon>Eupulmonata</taxon>
        <taxon>Stylommatophora</taxon>
        <taxon>Helicina</taxon>
        <taxon>Arionoidea</taxon>
        <taxon>Arionidae</taxon>
        <taxon>Arion</taxon>
    </lineage>
</organism>
<reference evidence="1" key="1">
    <citation type="submission" date="2014-12" db="EMBL/GenBank/DDBJ databases">
        <title>Insight into the proteome of Arion vulgaris.</title>
        <authorList>
            <person name="Aradska J."/>
            <person name="Bulat T."/>
            <person name="Smidak R."/>
            <person name="Sarate P."/>
            <person name="Gangsoo J."/>
            <person name="Sialana F."/>
            <person name="Bilban M."/>
            <person name="Lubec G."/>
        </authorList>
    </citation>
    <scope>NUCLEOTIDE SEQUENCE</scope>
    <source>
        <tissue evidence="1">Skin</tissue>
    </source>
</reference>
<sequence length="60" mass="7185">NSIWRSSLFNTKKLNGYMRPTYFQCFCKDFNVEEQQKRQHLDQRCPTGASWCPCYTFIAP</sequence>
<dbReference type="AlphaFoldDB" id="A0A0B7AC15"/>
<name>A0A0B7AC15_9EUPU</name>
<evidence type="ECO:0000313" key="1">
    <source>
        <dbReference type="EMBL" id="CEK78313.1"/>
    </source>
</evidence>
<feature type="non-terminal residue" evidence="1">
    <location>
        <position position="1"/>
    </location>
</feature>
<gene>
    <name evidence="1" type="primary">ORF109506</name>
</gene>
<protein>
    <submittedName>
        <fullName evidence="1">Uncharacterized protein</fullName>
    </submittedName>
</protein>
<dbReference type="EMBL" id="HACG01031448">
    <property type="protein sequence ID" value="CEK78313.1"/>
    <property type="molecule type" value="Transcribed_RNA"/>
</dbReference>
<proteinExistence type="predicted"/>
<accession>A0A0B7AC15</accession>